<dbReference type="AlphaFoldDB" id="A0CKV3"/>
<dbReference type="RefSeq" id="XP_001438817.1">
    <property type="nucleotide sequence ID" value="XM_001438780.1"/>
</dbReference>
<evidence type="ECO:0000313" key="1">
    <source>
        <dbReference type="EMBL" id="CAK71420.1"/>
    </source>
</evidence>
<dbReference type="HOGENOM" id="CLU_1734993_0_0_1"/>
<protein>
    <submittedName>
        <fullName evidence="1">Uncharacterized protein</fullName>
    </submittedName>
</protein>
<proteinExistence type="predicted"/>
<evidence type="ECO:0000313" key="2">
    <source>
        <dbReference type="Proteomes" id="UP000000600"/>
    </source>
</evidence>
<name>A0CKV3_PARTE</name>
<keyword evidence="2" id="KW-1185">Reference proteome</keyword>
<dbReference type="KEGG" id="ptm:GSPATT00007967001"/>
<accession>A0CKV3</accession>
<organism evidence="1 2">
    <name type="scientific">Paramecium tetraurelia</name>
    <dbReference type="NCBI Taxonomy" id="5888"/>
    <lineage>
        <taxon>Eukaryota</taxon>
        <taxon>Sar</taxon>
        <taxon>Alveolata</taxon>
        <taxon>Ciliophora</taxon>
        <taxon>Intramacronucleata</taxon>
        <taxon>Oligohymenophorea</taxon>
        <taxon>Peniculida</taxon>
        <taxon>Parameciidae</taxon>
        <taxon>Paramecium</taxon>
    </lineage>
</organism>
<dbReference type="Proteomes" id="UP000000600">
    <property type="component" value="Unassembled WGS sequence"/>
</dbReference>
<dbReference type="InParanoid" id="A0CKV3"/>
<reference evidence="1 2" key="1">
    <citation type="journal article" date="2006" name="Nature">
        <title>Global trends of whole-genome duplications revealed by the ciliate Paramecium tetraurelia.</title>
        <authorList>
            <consortium name="Genoscope"/>
            <person name="Aury J.-M."/>
            <person name="Jaillon O."/>
            <person name="Duret L."/>
            <person name="Noel B."/>
            <person name="Jubin C."/>
            <person name="Porcel B.M."/>
            <person name="Segurens B."/>
            <person name="Daubin V."/>
            <person name="Anthouard V."/>
            <person name="Aiach N."/>
            <person name="Arnaiz O."/>
            <person name="Billaut A."/>
            <person name="Beisson J."/>
            <person name="Blanc I."/>
            <person name="Bouhouche K."/>
            <person name="Camara F."/>
            <person name="Duharcourt S."/>
            <person name="Guigo R."/>
            <person name="Gogendeau D."/>
            <person name="Katinka M."/>
            <person name="Keller A.-M."/>
            <person name="Kissmehl R."/>
            <person name="Klotz C."/>
            <person name="Koll F."/>
            <person name="Le Moue A."/>
            <person name="Lepere C."/>
            <person name="Malinsky S."/>
            <person name="Nowacki M."/>
            <person name="Nowak J.K."/>
            <person name="Plattner H."/>
            <person name="Poulain J."/>
            <person name="Ruiz F."/>
            <person name="Serrano V."/>
            <person name="Zagulski M."/>
            <person name="Dessen P."/>
            <person name="Betermier M."/>
            <person name="Weissenbach J."/>
            <person name="Scarpelli C."/>
            <person name="Schachter V."/>
            <person name="Sperling L."/>
            <person name="Meyer E."/>
            <person name="Cohen J."/>
            <person name="Wincker P."/>
        </authorList>
    </citation>
    <scope>NUCLEOTIDE SEQUENCE [LARGE SCALE GENOMIC DNA]</scope>
    <source>
        <strain evidence="1 2">Stock d4-2</strain>
    </source>
</reference>
<gene>
    <name evidence="1" type="ORF">GSPATT00007967001</name>
</gene>
<dbReference type="GeneID" id="5024602"/>
<sequence length="151" mass="17503">MQSHPMVMVHPNIQKQNCQIKKTHQTQNFPSKLTQVLQNSLFYIDGRLSKELNECSKHLGITRVDVIQQDINHQSDLSYLEDHIKNYDVILQKFMYDLTAMDARISMVNRLAGEEMNNIFVCINKVEVLLISKALLLSCRRKSLGENQITE</sequence>
<dbReference type="EMBL" id="CT868097">
    <property type="protein sequence ID" value="CAK71420.1"/>
    <property type="molecule type" value="Genomic_DNA"/>
</dbReference>